<keyword evidence="10" id="KW-1185">Reference proteome</keyword>
<dbReference type="Pfam" id="PF00067">
    <property type="entry name" value="p450"/>
    <property type="match status" value="1"/>
</dbReference>
<evidence type="ECO:0000256" key="3">
    <source>
        <dbReference type="ARBA" id="ARBA00022617"/>
    </source>
</evidence>
<dbReference type="Gene3D" id="1.10.630.10">
    <property type="entry name" value="Cytochrome P450"/>
    <property type="match status" value="1"/>
</dbReference>
<keyword evidence="5 6" id="KW-0408">Iron</keyword>
<comment type="cofactor">
    <cofactor evidence="1 6">
        <name>heme</name>
        <dbReference type="ChEBI" id="CHEBI:30413"/>
    </cofactor>
</comment>
<dbReference type="AlphaFoldDB" id="A0AAJ0BNY8"/>
<keyword evidence="8" id="KW-1133">Transmembrane helix</keyword>
<keyword evidence="4 6" id="KW-0479">Metal-binding</keyword>
<evidence type="ECO:0000256" key="2">
    <source>
        <dbReference type="ARBA" id="ARBA00010617"/>
    </source>
</evidence>
<dbReference type="GeneID" id="85315405"/>
<dbReference type="PRINTS" id="PR00463">
    <property type="entry name" value="EP450I"/>
</dbReference>
<keyword evidence="7" id="KW-0503">Monooxygenase</keyword>
<keyword evidence="7" id="KW-0560">Oxidoreductase</keyword>
<dbReference type="RefSeq" id="XP_060278011.1">
    <property type="nucleotide sequence ID" value="XM_060432218.1"/>
</dbReference>
<organism evidence="9 10">
    <name type="scientific">Phialemonium atrogriseum</name>
    <dbReference type="NCBI Taxonomy" id="1093897"/>
    <lineage>
        <taxon>Eukaryota</taxon>
        <taxon>Fungi</taxon>
        <taxon>Dikarya</taxon>
        <taxon>Ascomycota</taxon>
        <taxon>Pezizomycotina</taxon>
        <taxon>Sordariomycetes</taxon>
        <taxon>Sordariomycetidae</taxon>
        <taxon>Cephalothecales</taxon>
        <taxon>Cephalothecaceae</taxon>
        <taxon>Phialemonium</taxon>
    </lineage>
</organism>
<dbReference type="CDD" id="cd11060">
    <property type="entry name" value="CYP57A1-like"/>
    <property type="match status" value="1"/>
</dbReference>
<dbReference type="GO" id="GO:0005506">
    <property type="term" value="F:iron ion binding"/>
    <property type="evidence" value="ECO:0007669"/>
    <property type="project" value="InterPro"/>
</dbReference>
<reference evidence="9" key="1">
    <citation type="submission" date="2023-06" db="EMBL/GenBank/DDBJ databases">
        <title>Genome-scale phylogeny and comparative genomics of the fungal order Sordariales.</title>
        <authorList>
            <consortium name="Lawrence Berkeley National Laboratory"/>
            <person name="Hensen N."/>
            <person name="Bonometti L."/>
            <person name="Westerberg I."/>
            <person name="Brannstrom I.O."/>
            <person name="Guillou S."/>
            <person name="Cros-Aarteil S."/>
            <person name="Calhoun S."/>
            <person name="Haridas S."/>
            <person name="Kuo A."/>
            <person name="Mondo S."/>
            <person name="Pangilinan J."/>
            <person name="Riley R."/>
            <person name="Labutti K."/>
            <person name="Andreopoulos B."/>
            <person name="Lipzen A."/>
            <person name="Chen C."/>
            <person name="Yanf M."/>
            <person name="Daum C."/>
            <person name="Ng V."/>
            <person name="Clum A."/>
            <person name="Steindorff A."/>
            <person name="Ohm R."/>
            <person name="Martin F."/>
            <person name="Silar P."/>
            <person name="Natvig D."/>
            <person name="Lalanne C."/>
            <person name="Gautier V."/>
            <person name="Ament-Velasquez S.L."/>
            <person name="Kruys A."/>
            <person name="Hutchinson M.I."/>
            <person name="Powell A.J."/>
            <person name="Barry K."/>
            <person name="Miller A.N."/>
            <person name="Grigoriev I.V."/>
            <person name="Debuchy R."/>
            <person name="Gladieux P."/>
            <person name="Thoren M.H."/>
            <person name="Johannesson H."/>
        </authorList>
    </citation>
    <scope>NUCLEOTIDE SEQUENCE</scope>
    <source>
        <strain evidence="9">8032-3</strain>
    </source>
</reference>
<evidence type="ECO:0000256" key="4">
    <source>
        <dbReference type="ARBA" id="ARBA00022723"/>
    </source>
</evidence>
<proteinExistence type="inferred from homology"/>
<keyword evidence="3 6" id="KW-0349">Heme</keyword>
<dbReference type="SUPFAM" id="SSF48264">
    <property type="entry name" value="Cytochrome P450"/>
    <property type="match status" value="1"/>
</dbReference>
<dbReference type="GO" id="GO:0020037">
    <property type="term" value="F:heme binding"/>
    <property type="evidence" value="ECO:0007669"/>
    <property type="project" value="InterPro"/>
</dbReference>
<dbReference type="GO" id="GO:0004497">
    <property type="term" value="F:monooxygenase activity"/>
    <property type="evidence" value="ECO:0007669"/>
    <property type="project" value="UniProtKB-KW"/>
</dbReference>
<keyword evidence="8" id="KW-0472">Membrane</keyword>
<keyword evidence="8" id="KW-0812">Transmembrane</keyword>
<accession>A0AAJ0BNY8</accession>
<evidence type="ECO:0000256" key="1">
    <source>
        <dbReference type="ARBA" id="ARBA00001971"/>
    </source>
</evidence>
<evidence type="ECO:0000256" key="5">
    <source>
        <dbReference type="ARBA" id="ARBA00023004"/>
    </source>
</evidence>
<dbReference type="InterPro" id="IPR017972">
    <property type="entry name" value="Cyt_P450_CS"/>
</dbReference>
<evidence type="ECO:0000256" key="6">
    <source>
        <dbReference type="PIRSR" id="PIRSR602401-1"/>
    </source>
</evidence>
<feature type="transmembrane region" description="Helical" evidence="8">
    <location>
        <begin position="6"/>
        <end position="28"/>
    </location>
</feature>
<feature type="binding site" description="axial binding residue" evidence="6">
    <location>
        <position position="452"/>
    </location>
    <ligand>
        <name>heme</name>
        <dbReference type="ChEBI" id="CHEBI:30413"/>
    </ligand>
    <ligandPart>
        <name>Fe</name>
        <dbReference type="ChEBI" id="CHEBI:18248"/>
    </ligandPart>
</feature>
<dbReference type="InterPro" id="IPR036396">
    <property type="entry name" value="Cyt_P450_sf"/>
</dbReference>
<dbReference type="GO" id="GO:0016705">
    <property type="term" value="F:oxidoreductase activity, acting on paired donors, with incorporation or reduction of molecular oxygen"/>
    <property type="evidence" value="ECO:0007669"/>
    <property type="project" value="InterPro"/>
</dbReference>
<sequence>MQLLSIIVALIRAYWPILLSAAVLWRLIHNYLKLRHVPGPFAAAVSDGWRVVHTLRGNTMKEYELHRKYKSPILRFGPNTVSVADPAAIKVIYGLNPIFNKGPLYITHQFMSKDGEVMHNLSSTRDERIHARLRRAVNHAYALSNLLDYEKLMDSTTDVFLRELTRRFVKTGAECDLAFWLQLYAFDVLGEITFSKRFGFLEAGTDLHDMLHHTALHMEYIGRVGTMPWLDEWFRLRNPILRRFRKPNAIVSFSLQHIDNHTQHTDPEAPSDFITRFQIAAEKYPDIMTRTQMEDFAVTNVSAGSDTTAIILRAVIYFLLTNKACFDRFMDEVKAVLKARPQNEDYEKHVSWTEAYNMKYFQACLKETMRLHPALGQMLPRVVPPGGIEVCGVFLPEGTEVGCNAWTIHHDKEVFGEDADIFRPERWLDEDEERVKNMERCNFVFGAGSRTCIGRHVAMLELSKLIPEFFRTFEVTLVDPKRYQDHCVWLVVQSGLDVKLKLRDSQSLLEG</sequence>
<dbReference type="PANTHER" id="PTHR24305">
    <property type="entry name" value="CYTOCHROME P450"/>
    <property type="match status" value="1"/>
</dbReference>
<dbReference type="PROSITE" id="PS00086">
    <property type="entry name" value="CYTOCHROME_P450"/>
    <property type="match status" value="1"/>
</dbReference>
<dbReference type="PRINTS" id="PR00385">
    <property type="entry name" value="P450"/>
</dbReference>
<dbReference type="InterPro" id="IPR002401">
    <property type="entry name" value="Cyt_P450_E_grp-I"/>
</dbReference>
<dbReference type="EMBL" id="MU839050">
    <property type="protein sequence ID" value="KAK1761798.1"/>
    <property type="molecule type" value="Genomic_DNA"/>
</dbReference>
<evidence type="ECO:0000256" key="7">
    <source>
        <dbReference type="RuleBase" id="RU000461"/>
    </source>
</evidence>
<name>A0AAJ0BNY8_9PEZI</name>
<dbReference type="Proteomes" id="UP001244011">
    <property type="component" value="Unassembled WGS sequence"/>
</dbReference>
<protein>
    <submittedName>
        <fullName evidence="9">Cytochrome P450</fullName>
    </submittedName>
</protein>
<evidence type="ECO:0000256" key="8">
    <source>
        <dbReference type="SAM" id="Phobius"/>
    </source>
</evidence>
<dbReference type="InterPro" id="IPR050121">
    <property type="entry name" value="Cytochrome_P450_monoxygenase"/>
</dbReference>
<evidence type="ECO:0000313" key="10">
    <source>
        <dbReference type="Proteomes" id="UP001244011"/>
    </source>
</evidence>
<evidence type="ECO:0000313" key="9">
    <source>
        <dbReference type="EMBL" id="KAK1761798.1"/>
    </source>
</evidence>
<comment type="caution">
    <text evidence="9">The sequence shown here is derived from an EMBL/GenBank/DDBJ whole genome shotgun (WGS) entry which is preliminary data.</text>
</comment>
<dbReference type="InterPro" id="IPR001128">
    <property type="entry name" value="Cyt_P450"/>
</dbReference>
<comment type="similarity">
    <text evidence="2 7">Belongs to the cytochrome P450 family.</text>
</comment>
<dbReference type="PANTHER" id="PTHR24305:SF232">
    <property type="entry name" value="P450, PUTATIVE (EUROFUNG)-RELATED"/>
    <property type="match status" value="1"/>
</dbReference>
<gene>
    <name evidence="9" type="ORF">QBC33DRAFT_603818</name>
</gene>